<dbReference type="Proteomes" id="UP000790709">
    <property type="component" value="Unassembled WGS sequence"/>
</dbReference>
<organism evidence="1 2">
    <name type="scientific">Leucogyrophana mollusca</name>
    <dbReference type="NCBI Taxonomy" id="85980"/>
    <lineage>
        <taxon>Eukaryota</taxon>
        <taxon>Fungi</taxon>
        <taxon>Dikarya</taxon>
        <taxon>Basidiomycota</taxon>
        <taxon>Agaricomycotina</taxon>
        <taxon>Agaricomycetes</taxon>
        <taxon>Agaricomycetidae</taxon>
        <taxon>Boletales</taxon>
        <taxon>Boletales incertae sedis</taxon>
        <taxon>Leucogyrophana</taxon>
    </lineage>
</organism>
<evidence type="ECO:0000313" key="1">
    <source>
        <dbReference type="EMBL" id="KAH7930617.1"/>
    </source>
</evidence>
<dbReference type="EMBL" id="MU266330">
    <property type="protein sequence ID" value="KAH7930617.1"/>
    <property type="molecule type" value="Genomic_DNA"/>
</dbReference>
<gene>
    <name evidence="1" type="ORF">BV22DRAFT_1124661</name>
</gene>
<evidence type="ECO:0000313" key="2">
    <source>
        <dbReference type="Proteomes" id="UP000790709"/>
    </source>
</evidence>
<comment type="caution">
    <text evidence="1">The sequence shown here is derived from an EMBL/GenBank/DDBJ whole genome shotgun (WGS) entry which is preliminary data.</text>
</comment>
<reference evidence="1" key="1">
    <citation type="journal article" date="2021" name="New Phytol.">
        <title>Evolutionary innovations through gain and loss of genes in the ectomycorrhizal Boletales.</title>
        <authorList>
            <person name="Wu G."/>
            <person name="Miyauchi S."/>
            <person name="Morin E."/>
            <person name="Kuo A."/>
            <person name="Drula E."/>
            <person name="Varga T."/>
            <person name="Kohler A."/>
            <person name="Feng B."/>
            <person name="Cao Y."/>
            <person name="Lipzen A."/>
            <person name="Daum C."/>
            <person name="Hundley H."/>
            <person name="Pangilinan J."/>
            <person name="Johnson J."/>
            <person name="Barry K."/>
            <person name="LaButti K."/>
            <person name="Ng V."/>
            <person name="Ahrendt S."/>
            <person name="Min B."/>
            <person name="Choi I.G."/>
            <person name="Park H."/>
            <person name="Plett J.M."/>
            <person name="Magnuson J."/>
            <person name="Spatafora J.W."/>
            <person name="Nagy L.G."/>
            <person name="Henrissat B."/>
            <person name="Grigoriev I.V."/>
            <person name="Yang Z.L."/>
            <person name="Xu J."/>
            <person name="Martin F.M."/>
        </authorList>
    </citation>
    <scope>NUCLEOTIDE SEQUENCE</scope>
    <source>
        <strain evidence="1">KUC20120723A-06</strain>
    </source>
</reference>
<proteinExistence type="predicted"/>
<protein>
    <submittedName>
        <fullName evidence="1">Cyanovirin-N</fullName>
    </submittedName>
</protein>
<name>A0ACB8C0Z9_9AGAM</name>
<keyword evidence="2" id="KW-1185">Reference proteome</keyword>
<accession>A0ACB8C0Z9</accession>
<sequence>MHFTLLPILTSGFLLFAASSARASGFASTCNDITLSGTTLSAECGNGHGESFQASINTNDCIANYGGTLTCAPNGGYSGSCNTCFIEPGTTNMLCDCENGSGGSPASLIDLNSCFTNTFGSLSC</sequence>